<evidence type="ECO:0000313" key="4">
    <source>
        <dbReference type="Proteomes" id="UP000296862"/>
    </source>
</evidence>
<evidence type="ECO:0000313" key="3">
    <source>
        <dbReference type="EMBL" id="QBZ98431.1"/>
    </source>
</evidence>
<sequence length="166" mass="18844">MKAKMFRALLPLAIVFTMVSCSSDSSEGSSADNKVVTTYNYNETELRLVTLINDYRASIGLNTLQVINHISYKSQEHNIYMIDNDVVNHDYFQQRSNNLIQVLGAERVGENIAYNYQTPESAMSAWLNSPAHKDNIEGNYTHLGISVTVDETTGKKYYTNMFIKKK</sequence>
<dbReference type="Pfam" id="PF00188">
    <property type="entry name" value="CAP"/>
    <property type="match status" value="1"/>
</dbReference>
<proteinExistence type="predicted"/>
<evidence type="ECO:0000256" key="1">
    <source>
        <dbReference type="SAM" id="SignalP"/>
    </source>
</evidence>
<dbReference type="PANTHER" id="PTHR31157:SF1">
    <property type="entry name" value="SCP DOMAIN-CONTAINING PROTEIN"/>
    <property type="match status" value="1"/>
</dbReference>
<dbReference type="Proteomes" id="UP000296862">
    <property type="component" value="Chromosome"/>
</dbReference>
<dbReference type="RefSeq" id="WP_136152333.1">
    <property type="nucleotide sequence ID" value="NZ_CP038810.1"/>
</dbReference>
<reference evidence="3 4" key="1">
    <citation type="submission" date="2019-04" db="EMBL/GenBank/DDBJ databases">
        <title>Flavobacterium sp. GS03.</title>
        <authorList>
            <person name="Kim H."/>
        </authorList>
    </citation>
    <scope>NUCLEOTIDE SEQUENCE [LARGE SCALE GENOMIC DNA]</scope>
    <source>
        <strain evidence="3 4">GS03</strain>
    </source>
</reference>
<dbReference type="KEGG" id="fsn:GS03_01936"/>
<dbReference type="OrthoDB" id="982527at2"/>
<keyword evidence="1" id="KW-0732">Signal</keyword>
<dbReference type="SUPFAM" id="SSF55797">
    <property type="entry name" value="PR-1-like"/>
    <property type="match status" value="1"/>
</dbReference>
<feature type="signal peptide" evidence="1">
    <location>
        <begin position="1"/>
        <end position="23"/>
    </location>
</feature>
<name>A0A4P7PTY9_9FLAO</name>
<dbReference type="PANTHER" id="PTHR31157">
    <property type="entry name" value="SCP DOMAIN-CONTAINING PROTEIN"/>
    <property type="match status" value="1"/>
</dbReference>
<organism evidence="3 4">
    <name type="scientific">Flavobacterium sangjuense</name>
    <dbReference type="NCBI Taxonomy" id="2518177"/>
    <lineage>
        <taxon>Bacteria</taxon>
        <taxon>Pseudomonadati</taxon>
        <taxon>Bacteroidota</taxon>
        <taxon>Flavobacteriia</taxon>
        <taxon>Flavobacteriales</taxon>
        <taxon>Flavobacteriaceae</taxon>
        <taxon>Flavobacterium</taxon>
    </lineage>
</organism>
<dbReference type="InterPro" id="IPR035940">
    <property type="entry name" value="CAP_sf"/>
</dbReference>
<dbReference type="InterPro" id="IPR014044">
    <property type="entry name" value="CAP_dom"/>
</dbReference>
<dbReference type="CDD" id="cd05379">
    <property type="entry name" value="CAP_bacterial"/>
    <property type="match status" value="1"/>
</dbReference>
<evidence type="ECO:0000259" key="2">
    <source>
        <dbReference type="Pfam" id="PF00188"/>
    </source>
</evidence>
<dbReference type="AlphaFoldDB" id="A0A4P7PTY9"/>
<accession>A0A4P7PTY9</accession>
<gene>
    <name evidence="3" type="ORF">GS03_01936</name>
</gene>
<dbReference type="Gene3D" id="3.40.33.10">
    <property type="entry name" value="CAP"/>
    <property type="match status" value="1"/>
</dbReference>
<feature type="domain" description="SCP" evidence="2">
    <location>
        <begin position="50"/>
        <end position="159"/>
    </location>
</feature>
<feature type="chain" id="PRO_5020495478" description="SCP domain-containing protein" evidence="1">
    <location>
        <begin position="24"/>
        <end position="166"/>
    </location>
</feature>
<dbReference type="EMBL" id="CP038810">
    <property type="protein sequence ID" value="QBZ98431.1"/>
    <property type="molecule type" value="Genomic_DNA"/>
</dbReference>
<keyword evidence="4" id="KW-1185">Reference proteome</keyword>
<dbReference type="PROSITE" id="PS51257">
    <property type="entry name" value="PROKAR_LIPOPROTEIN"/>
    <property type="match status" value="1"/>
</dbReference>
<protein>
    <recommendedName>
        <fullName evidence="2">SCP domain-containing protein</fullName>
    </recommendedName>
</protein>